<gene>
    <name evidence="2" type="ORF">DYE48_00585</name>
</gene>
<evidence type="ECO:0000256" key="1">
    <source>
        <dbReference type="SAM" id="Phobius"/>
    </source>
</evidence>
<evidence type="ECO:0000313" key="3">
    <source>
        <dbReference type="Proteomes" id="UP000256305"/>
    </source>
</evidence>
<dbReference type="Proteomes" id="UP000256305">
    <property type="component" value="Unassembled WGS sequence"/>
</dbReference>
<evidence type="ECO:0000313" key="2">
    <source>
        <dbReference type="EMBL" id="REJ10933.1"/>
    </source>
</evidence>
<keyword evidence="1" id="KW-0472">Membrane</keyword>
<reference evidence="2 3" key="1">
    <citation type="submission" date="2018-08" db="EMBL/GenBank/DDBJ databases">
        <title>Genome sequence of Halobacillus trueperi KCTC 3686.</title>
        <authorList>
            <person name="Cho K.H."/>
            <person name="Kwak M.-J."/>
            <person name="Kim B.-Y."/>
            <person name="Chun J."/>
        </authorList>
    </citation>
    <scope>NUCLEOTIDE SEQUENCE [LARGE SCALE GENOMIC DNA]</scope>
    <source>
        <strain evidence="2 3">KCTC 3686</strain>
    </source>
</reference>
<keyword evidence="3" id="KW-1185">Reference proteome</keyword>
<protein>
    <submittedName>
        <fullName evidence="2">Uncharacterized protein</fullName>
    </submittedName>
</protein>
<name>A0A3E0JDB2_9BACI</name>
<sequence length="76" mass="8524">MIKTKTHTEWEGGTFIKRFFKSWIGWMAGVFAGIFLISLWDGGEVDWRLFIGLGIGGLIGTSIGIGIKKTFKKEEN</sequence>
<comment type="caution">
    <text evidence="2">The sequence shown here is derived from an EMBL/GenBank/DDBJ whole genome shotgun (WGS) entry which is preliminary data.</text>
</comment>
<dbReference type="EMBL" id="QUAE01000001">
    <property type="protein sequence ID" value="REJ10933.1"/>
    <property type="molecule type" value="Genomic_DNA"/>
</dbReference>
<proteinExistence type="predicted"/>
<keyword evidence="1" id="KW-1133">Transmembrane helix</keyword>
<dbReference type="AlphaFoldDB" id="A0A3E0JDB2"/>
<keyword evidence="1" id="KW-0812">Transmembrane</keyword>
<feature type="transmembrane region" description="Helical" evidence="1">
    <location>
        <begin position="47"/>
        <end position="67"/>
    </location>
</feature>
<accession>A0A3E0JDB2</accession>
<feature type="transmembrane region" description="Helical" evidence="1">
    <location>
        <begin position="23"/>
        <end position="41"/>
    </location>
</feature>
<organism evidence="2 3">
    <name type="scientific">Halobacillus trueperi</name>
    <dbReference type="NCBI Taxonomy" id="156205"/>
    <lineage>
        <taxon>Bacteria</taxon>
        <taxon>Bacillati</taxon>
        <taxon>Bacillota</taxon>
        <taxon>Bacilli</taxon>
        <taxon>Bacillales</taxon>
        <taxon>Bacillaceae</taxon>
        <taxon>Halobacillus</taxon>
    </lineage>
</organism>